<dbReference type="STRING" id="178035.A0A154P4T0"/>
<evidence type="ECO:0000256" key="5">
    <source>
        <dbReference type="ARBA" id="ARBA00073331"/>
    </source>
</evidence>
<keyword evidence="3" id="KW-0496">Mitochondrion</keyword>
<evidence type="ECO:0000313" key="7">
    <source>
        <dbReference type="Proteomes" id="UP000076502"/>
    </source>
</evidence>
<proteinExistence type="inferred from homology"/>
<comment type="subcellular location">
    <subcellularLocation>
        <location evidence="1">Mitochondrion</location>
    </subcellularLocation>
</comment>
<dbReference type="InterPro" id="IPR043519">
    <property type="entry name" value="NT_sf"/>
</dbReference>
<evidence type="ECO:0000256" key="1">
    <source>
        <dbReference type="ARBA" id="ARBA00004173"/>
    </source>
</evidence>
<evidence type="ECO:0000256" key="4">
    <source>
        <dbReference type="ARBA" id="ARBA00053669"/>
    </source>
</evidence>
<dbReference type="GO" id="GO:0090071">
    <property type="term" value="P:negative regulation of ribosome biogenesis"/>
    <property type="evidence" value="ECO:0007669"/>
    <property type="project" value="TreeGrafter"/>
</dbReference>
<accession>A0A154P4T0</accession>
<evidence type="ECO:0000256" key="3">
    <source>
        <dbReference type="ARBA" id="ARBA00023128"/>
    </source>
</evidence>
<dbReference type="NCBIfam" id="TIGR00090">
    <property type="entry name" value="rsfS_iojap_ybeB"/>
    <property type="match status" value="1"/>
</dbReference>
<dbReference type="Pfam" id="PF02410">
    <property type="entry name" value="RsfS"/>
    <property type="match status" value="1"/>
</dbReference>
<name>A0A154P4T0_DUFNO</name>
<reference evidence="6 7" key="1">
    <citation type="submission" date="2015-07" db="EMBL/GenBank/DDBJ databases">
        <title>The genome of Dufourea novaeangliae.</title>
        <authorList>
            <person name="Pan H."/>
            <person name="Kapheim K."/>
        </authorList>
    </citation>
    <scope>NUCLEOTIDE SEQUENCE [LARGE SCALE GENOMIC DNA]</scope>
    <source>
        <strain evidence="6">0120121106</strain>
        <tissue evidence="6">Whole body</tissue>
    </source>
</reference>
<dbReference type="GO" id="GO:0005739">
    <property type="term" value="C:mitochondrion"/>
    <property type="evidence" value="ECO:0007669"/>
    <property type="project" value="UniProtKB-SubCell"/>
</dbReference>
<comment type="function">
    <text evidence="4">Required for normal mitochondrial ribosome function and mitochondrial translation. May play a role in ribosome biogenesis by preventing premature association of the 28S and 39S ribosomal subunits. Interacts with mitochondrial ribosomal protein uL14m (MRPL14), probably blocking formation of intersubunit bridge B8, preventing association of the 28S and 39S ribosomal subunits. Addition to isolated mitochondrial ribosomal subunits partially inhibits translation, probably by interfering with the association of the 28S and 39S ribosomal subunits and the formation of functional ribosomes. May also participate in the assembly and/or regulation of the stability of the large subunit of the mitochondrial ribosome. May function as a ribosomal silencing factor.</text>
</comment>
<dbReference type="Proteomes" id="UP000076502">
    <property type="component" value="Unassembled WGS sequence"/>
</dbReference>
<evidence type="ECO:0000313" key="6">
    <source>
        <dbReference type="EMBL" id="KZC06887.1"/>
    </source>
</evidence>
<dbReference type="SUPFAM" id="SSF81301">
    <property type="entry name" value="Nucleotidyltransferase"/>
    <property type="match status" value="1"/>
</dbReference>
<dbReference type="InterPro" id="IPR004394">
    <property type="entry name" value="Iojap/RsfS/C7orf30"/>
</dbReference>
<dbReference type="AlphaFoldDB" id="A0A154P4T0"/>
<gene>
    <name evidence="6" type="ORF">WN55_08121</name>
</gene>
<dbReference type="OMA" id="WAIGPQY"/>
<dbReference type="PANTHER" id="PTHR21043">
    <property type="entry name" value="IOJAP SUPERFAMILY ORTHOLOG"/>
    <property type="match status" value="1"/>
</dbReference>
<dbReference type="Gene3D" id="3.30.460.10">
    <property type="entry name" value="Beta Polymerase, domain 2"/>
    <property type="match status" value="1"/>
</dbReference>
<keyword evidence="7" id="KW-1185">Reference proteome</keyword>
<sequence length="264" mass="30574">MRNRLLSNLLQTRKLFYEHFKLRTNNVITYSQLKQVQKFSTKSDEFKNIENVETSSHNLPASFGSNYKVFDDKDAEIILDASEKEIINLEDLQLEEEYYNPYEGINLERGVNGVFEIDDLVPLLQRENAVNIFVAAVPPELSYVSYIVVVTGKSQKHMKGLAAFIRKVYKLKRCKTDLIPQIEGKDSKDWVALDLGNIALHIFSQPARMLYDLETLWSVGPDYDEKSKVSDVDIMEQYNTFLSDMNPIDDTDYIKNESTKKDYK</sequence>
<dbReference type="GO" id="GO:0017148">
    <property type="term" value="P:negative regulation of translation"/>
    <property type="evidence" value="ECO:0007669"/>
    <property type="project" value="TreeGrafter"/>
</dbReference>
<dbReference type="FunFam" id="3.30.460.10:FF:000018">
    <property type="entry name" value="Mitochondrial assembly of ribosomal large subunit 1"/>
    <property type="match status" value="1"/>
</dbReference>
<dbReference type="EMBL" id="KQ434819">
    <property type="protein sequence ID" value="KZC06887.1"/>
    <property type="molecule type" value="Genomic_DNA"/>
</dbReference>
<dbReference type="GO" id="GO:0043023">
    <property type="term" value="F:ribosomal large subunit binding"/>
    <property type="evidence" value="ECO:0007669"/>
    <property type="project" value="TreeGrafter"/>
</dbReference>
<dbReference type="HAMAP" id="MF_01477">
    <property type="entry name" value="Iojap_RsfS"/>
    <property type="match status" value="1"/>
</dbReference>
<dbReference type="OrthoDB" id="21330at2759"/>
<evidence type="ECO:0000256" key="2">
    <source>
        <dbReference type="ARBA" id="ARBA00010574"/>
    </source>
</evidence>
<dbReference type="PANTHER" id="PTHR21043:SF0">
    <property type="entry name" value="MITOCHONDRIAL ASSEMBLY OF RIBOSOMAL LARGE SUBUNIT PROTEIN 1"/>
    <property type="match status" value="1"/>
</dbReference>
<organism evidence="6 7">
    <name type="scientific">Dufourea novaeangliae</name>
    <name type="common">Sweat bee</name>
    <dbReference type="NCBI Taxonomy" id="178035"/>
    <lineage>
        <taxon>Eukaryota</taxon>
        <taxon>Metazoa</taxon>
        <taxon>Ecdysozoa</taxon>
        <taxon>Arthropoda</taxon>
        <taxon>Hexapoda</taxon>
        <taxon>Insecta</taxon>
        <taxon>Pterygota</taxon>
        <taxon>Neoptera</taxon>
        <taxon>Endopterygota</taxon>
        <taxon>Hymenoptera</taxon>
        <taxon>Apocrita</taxon>
        <taxon>Aculeata</taxon>
        <taxon>Apoidea</taxon>
        <taxon>Anthophila</taxon>
        <taxon>Halictidae</taxon>
        <taxon>Rophitinae</taxon>
        <taxon>Dufourea</taxon>
    </lineage>
</organism>
<protein>
    <recommendedName>
        <fullName evidence="5">Mitochondrial assembly of ribosomal large subunit protein 1</fullName>
    </recommendedName>
</protein>
<comment type="similarity">
    <text evidence="2">Belongs to the Iojap/RsfS family.</text>
</comment>